<organism evidence="1">
    <name type="scientific">freshwater metagenome</name>
    <dbReference type="NCBI Taxonomy" id="449393"/>
    <lineage>
        <taxon>unclassified sequences</taxon>
        <taxon>metagenomes</taxon>
        <taxon>ecological metagenomes</taxon>
    </lineage>
</organism>
<dbReference type="EMBL" id="CAFBOZ010000155">
    <property type="protein sequence ID" value="CAB5009042.1"/>
    <property type="molecule type" value="Genomic_DNA"/>
</dbReference>
<gene>
    <name evidence="1" type="ORF">UFOPK3773_02201</name>
    <name evidence="2" type="ORF">UFOPK3992_01129</name>
</gene>
<evidence type="ECO:0000313" key="2">
    <source>
        <dbReference type="EMBL" id="CAB5009042.1"/>
    </source>
</evidence>
<accession>A0A6J7L7T7</accession>
<dbReference type="EMBL" id="CAFBNF010000352">
    <property type="protein sequence ID" value="CAB4963915.1"/>
    <property type="molecule type" value="Genomic_DNA"/>
</dbReference>
<protein>
    <submittedName>
        <fullName evidence="1">Unannotated protein</fullName>
    </submittedName>
</protein>
<name>A0A6J7L7T7_9ZZZZ</name>
<dbReference type="AlphaFoldDB" id="A0A6J7L7T7"/>
<evidence type="ECO:0000313" key="1">
    <source>
        <dbReference type="EMBL" id="CAB4963915.1"/>
    </source>
</evidence>
<proteinExistence type="predicted"/>
<sequence length="97" mass="10258">MRKLVQNGSTTAIKATVCQVGDSRVITSAAGKPSANASSVAAPAVRTLVNSTSRYSGWVSRAMLSNVTGRRTPPNRPDVRNAYEITSMSGMAMKISR</sequence>
<reference evidence="1" key="1">
    <citation type="submission" date="2020-05" db="EMBL/GenBank/DDBJ databases">
        <authorList>
            <person name="Chiriac C."/>
            <person name="Salcher M."/>
            <person name="Ghai R."/>
            <person name="Kavagutti S V."/>
        </authorList>
    </citation>
    <scope>NUCLEOTIDE SEQUENCE</scope>
</reference>